<evidence type="ECO:0000256" key="1">
    <source>
        <dbReference type="SAM" id="Phobius"/>
    </source>
</evidence>
<keyword evidence="1" id="KW-0812">Transmembrane</keyword>
<keyword evidence="1" id="KW-0472">Membrane</keyword>
<dbReference type="EMBL" id="RBUA01000381">
    <property type="protein sequence ID" value="RMU61870.1"/>
    <property type="molecule type" value="Genomic_DNA"/>
</dbReference>
<dbReference type="AlphaFoldDB" id="A0A3M5VUE5"/>
<evidence type="ECO:0000313" key="3">
    <source>
        <dbReference type="Proteomes" id="UP000280395"/>
    </source>
</evidence>
<organism evidence="2 3">
    <name type="scientific">Pseudomonas syringae pv. avii</name>
    <dbReference type="NCBI Taxonomy" id="663959"/>
    <lineage>
        <taxon>Bacteria</taxon>
        <taxon>Pseudomonadati</taxon>
        <taxon>Pseudomonadota</taxon>
        <taxon>Gammaproteobacteria</taxon>
        <taxon>Pseudomonadales</taxon>
        <taxon>Pseudomonadaceae</taxon>
        <taxon>Pseudomonas</taxon>
        <taxon>Pseudomonas syringae</taxon>
    </lineage>
</organism>
<accession>A0A3M5VUE5</accession>
<comment type="caution">
    <text evidence="2">The sequence shown here is derived from an EMBL/GenBank/DDBJ whole genome shotgun (WGS) entry which is preliminary data.</text>
</comment>
<proteinExistence type="predicted"/>
<sequence>MSASILPANELLLVVALVAALVAALLWRWLIRVHTRMQIALLETLGNNHESSGH</sequence>
<reference evidence="2 3" key="1">
    <citation type="submission" date="2018-08" db="EMBL/GenBank/DDBJ databases">
        <title>Recombination of ecologically and evolutionarily significant loci maintains genetic cohesion in the Pseudomonas syringae species complex.</title>
        <authorList>
            <person name="Dillon M."/>
            <person name="Thakur S."/>
            <person name="Almeida R.N.D."/>
            <person name="Weir B.S."/>
            <person name="Guttman D.S."/>
        </authorList>
    </citation>
    <scope>NUCLEOTIDE SEQUENCE [LARGE SCALE GENOMIC DNA]</scope>
    <source>
        <strain evidence="2 3">ICMP 14479</strain>
    </source>
</reference>
<evidence type="ECO:0000313" key="2">
    <source>
        <dbReference type="EMBL" id="RMU61870.1"/>
    </source>
</evidence>
<name>A0A3M5VUE5_PSESX</name>
<keyword evidence="1" id="KW-1133">Transmembrane helix</keyword>
<dbReference type="Proteomes" id="UP000280395">
    <property type="component" value="Unassembled WGS sequence"/>
</dbReference>
<feature type="transmembrane region" description="Helical" evidence="1">
    <location>
        <begin position="12"/>
        <end position="31"/>
    </location>
</feature>
<protein>
    <submittedName>
        <fullName evidence="2">Uncharacterized protein</fullName>
    </submittedName>
</protein>
<gene>
    <name evidence="2" type="ORF">ALP29_200650</name>
</gene>